<name>A0A0L8HYL7_OCTBM</name>
<evidence type="ECO:0000313" key="1">
    <source>
        <dbReference type="EMBL" id="KOF94333.1"/>
    </source>
</evidence>
<accession>A0A0L8HYL7</accession>
<dbReference type="EMBL" id="KQ416979">
    <property type="protein sequence ID" value="KOF94333.1"/>
    <property type="molecule type" value="Genomic_DNA"/>
</dbReference>
<dbReference type="AlphaFoldDB" id="A0A0L8HYL7"/>
<organism evidence="1">
    <name type="scientific">Octopus bimaculoides</name>
    <name type="common">California two-spotted octopus</name>
    <dbReference type="NCBI Taxonomy" id="37653"/>
    <lineage>
        <taxon>Eukaryota</taxon>
        <taxon>Metazoa</taxon>
        <taxon>Spiralia</taxon>
        <taxon>Lophotrochozoa</taxon>
        <taxon>Mollusca</taxon>
        <taxon>Cephalopoda</taxon>
        <taxon>Coleoidea</taxon>
        <taxon>Octopodiformes</taxon>
        <taxon>Octopoda</taxon>
        <taxon>Incirrata</taxon>
        <taxon>Octopodidae</taxon>
        <taxon>Octopus</taxon>
    </lineage>
</organism>
<proteinExistence type="predicted"/>
<protein>
    <submittedName>
        <fullName evidence="1">Uncharacterized protein</fullName>
    </submittedName>
</protein>
<sequence>MEHFAERPKHHLTDDSNLGQSIEEVCERSVLTFQFFSHNASPARIAGNASNESRFKLRTQKCFQKHIHIHTFTQTHSHKHIHTHTMTHSHKHIHTHAFTQHTRKISGSIKQATRAFCDIKK</sequence>
<reference evidence="1" key="1">
    <citation type="submission" date="2015-07" db="EMBL/GenBank/DDBJ databases">
        <title>MeaNS - Measles Nucleotide Surveillance Program.</title>
        <authorList>
            <person name="Tran T."/>
            <person name="Druce J."/>
        </authorList>
    </citation>
    <scope>NUCLEOTIDE SEQUENCE</scope>
    <source>
        <strain evidence="1">UCB-OBI-ISO-001</strain>
        <tissue evidence="1">Gonad</tissue>
    </source>
</reference>
<gene>
    <name evidence="1" type="ORF">OCBIM_22001989mg</name>
</gene>